<feature type="compositionally biased region" description="Basic and acidic residues" evidence="7">
    <location>
        <begin position="227"/>
        <end position="247"/>
    </location>
</feature>
<accession>A0A9X1UW85</accession>
<reference evidence="8" key="1">
    <citation type="submission" date="2021-12" db="EMBL/GenBank/DDBJ databases">
        <title>Description of Gramella crocea sp. nov., a new bacterium isolated from activated sludge.</title>
        <authorList>
            <person name="Zhang X."/>
        </authorList>
    </citation>
    <scope>NUCLEOTIDE SEQUENCE</scope>
    <source>
        <strain evidence="8">YB25</strain>
    </source>
</reference>
<dbReference type="Gene3D" id="1.10.287.610">
    <property type="entry name" value="Helix hairpin bin"/>
    <property type="match status" value="1"/>
</dbReference>
<dbReference type="PROSITE" id="PS00962">
    <property type="entry name" value="RIBOSOMAL_S2_1"/>
    <property type="match status" value="1"/>
</dbReference>
<keyword evidence="3 5" id="KW-0687">Ribonucleoprotein</keyword>
<dbReference type="FunFam" id="1.10.287.610:FF:000001">
    <property type="entry name" value="30S ribosomal protein S2"/>
    <property type="match status" value="1"/>
</dbReference>
<dbReference type="PANTHER" id="PTHR12534">
    <property type="entry name" value="30S RIBOSOMAL PROTEIN S2 PROKARYOTIC AND ORGANELLAR"/>
    <property type="match status" value="1"/>
</dbReference>
<dbReference type="CDD" id="cd01425">
    <property type="entry name" value="RPS2"/>
    <property type="match status" value="1"/>
</dbReference>
<keyword evidence="2 5" id="KW-0689">Ribosomal protein</keyword>
<organism evidence="8 9">
    <name type="scientific">Christiangramia crocea</name>
    <dbReference type="NCBI Taxonomy" id="2904124"/>
    <lineage>
        <taxon>Bacteria</taxon>
        <taxon>Pseudomonadati</taxon>
        <taxon>Bacteroidota</taxon>
        <taxon>Flavobacteriia</taxon>
        <taxon>Flavobacteriales</taxon>
        <taxon>Flavobacteriaceae</taxon>
        <taxon>Christiangramia</taxon>
    </lineage>
</organism>
<dbReference type="GO" id="GO:0003735">
    <property type="term" value="F:structural constituent of ribosome"/>
    <property type="evidence" value="ECO:0007669"/>
    <property type="project" value="InterPro"/>
</dbReference>
<evidence type="ECO:0000256" key="3">
    <source>
        <dbReference type="ARBA" id="ARBA00023274"/>
    </source>
</evidence>
<dbReference type="GO" id="GO:0022627">
    <property type="term" value="C:cytosolic small ribosomal subunit"/>
    <property type="evidence" value="ECO:0007669"/>
    <property type="project" value="TreeGrafter"/>
</dbReference>
<evidence type="ECO:0000256" key="2">
    <source>
        <dbReference type="ARBA" id="ARBA00022980"/>
    </source>
</evidence>
<evidence type="ECO:0000256" key="4">
    <source>
        <dbReference type="ARBA" id="ARBA00035256"/>
    </source>
</evidence>
<dbReference type="InterPro" id="IPR005706">
    <property type="entry name" value="Ribosomal_uS2_bac/mit/plastid"/>
</dbReference>
<comment type="caution">
    <text evidence="8">The sequence shown here is derived from an EMBL/GenBank/DDBJ whole genome shotgun (WGS) entry which is preliminary data.</text>
</comment>
<dbReference type="EMBL" id="JAJSON010000018">
    <property type="protein sequence ID" value="MCG9971587.1"/>
    <property type="molecule type" value="Genomic_DNA"/>
</dbReference>
<dbReference type="PRINTS" id="PR00395">
    <property type="entry name" value="RIBOSOMALS2"/>
</dbReference>
<dbReference type="NCBIfam" id="TIGR01011">
    <property type="entry name" value="rpsB_bact"/>
    <property type="match status" value="1"/>
</dbReference>
<evidence type="ECO:0000256" key="1">
    <source>
        <dbReference type="ARBA" id="ARBA00006242"/>
    </source>
</evidence>
<dbReference type="Pfam" id="PF00318">
    <property type="entry name" value="Ribosomal_S2"/>
    <property type="match status" value="1"/>
</dbReference>
<evidence type="ECO:0000256" key="6">
    <source>
        <dbReference type="RuleBase" id="RU003631"/>
    </source>
</evidence>
<dbReference type="SUPFAM" id="SSF52313">
    <property type="entry name" value="Ribosomal protein S2"/>
    <property type="match status" value="1"/>
</dbReference>
<proteinExistence type="inferred from homology"/>
<feature type="compositionally biased region" description="Basic and acidic residues" evidence="7">
    <location>
        <begin position="258"/>
        <end position="301"/>
    </location>
</feature>
<feature type="region of interest" description="Disordered" evidence="7">
    <location>
        <begin position="227"/>
        <end position="301"/>
    </location>
</feature>
<keyword evidence="9" id="KW-1185">Reference proteome</keyword>
<name>A0A9X1UW85_9FLAO</name>
<dbReference type="InterPro" id="IPR023591">
    <property type="entry name" value="Ribosomal_uS2_flav_dom_sf"/>
</dbReference>
<dbReference type="InterPro" id="IPR001865">
    <property type="entry name" value="Ribosomal_uS2"/>
</dbReference>
<dbReference type="InterPro" id="IPR018130">
    <property type="entry name" value="Ribosomal_uS2_CS"/>
</dbReference>
<comment type="similarity">
    <text evidence="1 5 6">Belongs to the universal ribosomal protein uS2 family.</text>
</comment>
<evidence type="ECO:0000256" key="7">
    <source>
        <dbReference type="SAM" id="MobiDB-lite"/>
    </source>
</evidence>
<evidence type="ECO:0000313" key="8">
    <source>
        <dbReference type="EMBL" id="MCG9971587.1"/>
    </source>
</evidence>
<dbReference type="Gene3D" id="3.40.50.10490">
    <property type="entry name" value="Glucose-6-phosphate isomerase like protein, domain 1"/>
    <property type="match status" value="1"/>
</dbReference>
<dbReference type="PANTHER" id="PTHR12534:SF0">
    <property type="entry name" value="SMALL RIBOSOMAL SUBUNIT PROTEIN US2M"/>
    <property type="match status" value="1"/>
</dbReference>
<dbReference type="GO" id="GO:0006412">
    <property type="term" value="P:translation"/>
    <property type="evidence" value="ECO:0007669"/>
    <property type="project" value="UniProtKB-UniRule"/>
</dbReference>
<dbReference type="RefSeq" id="WP_240097971.1">
    <property type="nucleotide sequence ID" value="NZ_JAJSON010000018.1"/>
</dbReference>
<evidence type="ECO:0000313" key="9">
    <source>
        <dbReference type="Proteomes" id="UP001139344"/>
    </source>
</evidence>
<gene>
    <name evidence="5 8" type="primary">rpsB</name>
    <name evidence="8" type="ORF">LU635_08065</name>
</gene>
<sequence length="301" mass="33783">MANKVEVKELLDAGVHFGHLTRRWNPNMAPYIYMERNGIHIINLYKSAAKMQEAGEALAKIAASGRKILFVATKKQAKEIVAEQAEKANMPYITERWPGGMLTNFVTIRKAVKKMASIDRMKKDGTFNSLSKKERLQVDRLRAKLEKNLGSISDMSRLPGALFVVDITREHIAIKEAQKLNIPIFAMVDTNSDPREVEYVIPSNDDASKSISKVVSYVSDSIVEGLSERKSNKDSKKKEEKADKEEGAENAPKKAKKEKAEAPSKDAEDKKAMKEAKKDTKLESKQETLEKAKKSSNDEEE</sequence>
<dbReference type="AlphaFoldDB" id="A0A9X1UW85"/>
<dbReference type="Proteomes" id="UP001139344">
    <property type="component" value="Unassembled WGS sequence"/>
</dbReference>
<evidence type="ECO:0000256" key="5">
    <source>
        <dbReference type="HAMAP-Rule" id="MF_00291"/>
    </source>
</evidence>
<dbReference type="PROSITE" id="PS00963">
    <property type="entry name" value="RIBOSOMAL_S2_2"/>
    <property type="match status" value="1"/>
</dbReference>
<dbReference type="HAMAP" id="MF_00291_B">
    <property type="entry name" value="Ribosomal_uS2_B"/>
    <property type="match status" value="1"/>
</dbReference>
<protein>
    <recommendedName>
        <fullName evidence="4 5">Small ribosomal subunit protein uS2</fullName>
    </recommendedName>
</protein>